<dbReference type="GO" id="GO:0017101">
    <property type="term" value="C:aminoacyl-tRNA synthetase multienzyme complex"/>
    <property type="evidence" value="ECO:0007669"/>
    <property type="project" value="TreeGrafter"/>
</dbReference>
<dbReference type="SMART" id="SM00946">
    <property type="entry name" value="ProRS-C_1"/>
    <property type="match status" value="1"/>
</dbReference>
<dbReference type="EC" id="6.1.1.15" evidence="8"/>
<dbReference type="Gene3D" id="3.30.110.30">
    <property type="entry name" value="C-terminal domain of ProRS"/>
    <property type="match status" value="1"/>
</dbReference>
<keyword evidence="3 8" id="KW-0547">Nucleotide-binding</keyword>
<feature type="domain" description="Aminoacyl-transfer RNA synthetases class-II family profile" evidence="9">
    <location>
        <begin position="35"/>
        <end position="282"/>
    </location>
</feature>
<dbReference type="InterPro" id="IPR004499">
    <property type="entry name" value="Pro-tRNA-ligase_IIa_arc-type"/>
</dbReference>
<evidence type="ECO:0000313" key="11">
    <source>
        <dbReference type="Proteomes" id="UP000289629"/>
    </source>
</evidence>
<keyword evidence="4 8" id="KW-0067">ATP-binding</keyword>
<dbReference type="Proteomes" id="UP000289629">
    <property type="component" value="Chromosome"/>
</dbReference>
<keyword evidence="1 8" id="KW-0963">Cytoplasm</keyword>
<evidence type="ECO:0000256" key="6">
    <source>
        <dbReference type="ARBA" id="ARBA00023146"/>
    </source>
</evidence>
<dbReference type="RefSeq" id="WP_044635417.1">
    <property type="nucleotide sequence ID" value="NZ_CP007229.1"/>
</dbReference>
<dbReference type="Gene3D" id="3.30.930.10">
    <property type="entry name" value="Bira Bifunctional Protein, Domain 2"/>
    <property type="match status" value="1"/>
</dbReference>
<dbReference type="Pfam" id="PF09180">
    <property type="entry name" value="ProRS-C_1"/>
    <property type="match status" value="1"/>
</dbReference>
<keyword evidence="2 8" id="KW-0436">Ligase</keyword>
<evidence type="ECO:0000259" key="9">
    <source>
        <dbReference type="PROSITE" id="PS50862"/>
    </source>
</evidence>
<evidence type="ECO:0000256" key="5">
    <source>
        <dbReference type="ARBA" id="ARBA00022917"/>
    </source>
</evidence>
<keyword evidence="5 8" id="KW-0648">Protein biosynthesis</keyword>
<dbReference type="SUPFAM" id="SSF52954">
    <property type="entry name" value="Class II aaRS ABD-related"/>
    <property type="match status" value="1"/>
</dbReference>
<dbReference type="InterPro" id="IPR006195">
    <property type="entry name" value="aa-tRNA-synth_II"/>
</dbReference>
<dbReference type="Pfam" id="PF00587">
    <property type="entry name" value="tRNA-synt_2b"/>
    <property type="match status" value="1"/>
</dbReference>
<dbReference type="KEGG" id="mds:MDIS_02070"/>
<dbReference type="InterPro" id="IPR004154">
    <property type="entry name" value="Anticodon-bd"/>
</dbReference>
<evidence type="ECO:0000256" key="3">
    <source>
        <dbReference type="ARBA" id="ARBA00022741"/>
    </source>
</evidence>
<dbReference type="InterPro" id="IPR016061">
    <property type="entry name" value="Pro-tRNA_ligase_II_C"/>
</dbReference>
<protein>
    <recommendedName>
        <fullName evidence="8">Proline--tRNA ligase</fullName>
        <ecNumber evidence="8">6.1.1.15</ecNumber>
    </recommendedName>
    <alternativeName>
        <fullName evidence="8">Prolyl-tRNA synthetase</fullName>
        <shortName evidence="8">ProRS</shortName>
    </alternativeName>
</protein>
<dbReference type="PRINTS" id="PR01046">
    <property type="entry name" value="TRNASYNTHPRO"/>
</dbReference>
<dbReference type="HAMAP" id="MF_01571">
    <property type="entry name" value="Pro_tRNA_synth_type3"/>
    <property type="match status" value="1"/>
</dbReference>
<dbReference type="PROSITE" id="PS50862">
    <property type="entry name" value="AA_TRNA_LIGASE_II"/>
    <property type="match status" value="1"/>
</dbReference>
<comment type="similarity">
    <text evidence="8">Belongs to the class-II aminoacyl-tRNA synthetase family. ProS type 3 subfamily.</text>
</comment>
<comment type="catalytic activity">
    <reaction evidence="7 8">
        <text>tRNA(Pro) + L-proline + ATP = L-prolyl-tRNA(Pro) + AMP + diphosphate</text>
        <dbReference type="Rhea" id="RHEA:14305"/>
        <dbReference type="Rhea" id="RHEA-COMP:9700"/>
        <dbReference type="Rhea" id="RHEA-COMP:9702"/>
        <dbReference type="ChEBI" id="CHEBI:30616"/>
        <dbReference type="ChEBI" id="CHEBI:33019"/>
        <dbReference type="ChEBI" id="CHEBI:60039"/>
        <dbReference type="ChEBI" id="CHEBI:78442"/>
        <dbReference type="ChEBI" id="CHEBI:78532"/>
        <dbReference type="ChEBI" id="CHEBI:456215"/>
        <dbReference type="EC" id="6.1.1.15"/>
    </reaction>
</comment>
<dbReference type="AlphaFoldDB" id="A0AAJ5NSD4"/>
<dbReference type="SUPFAM" id="SSF55681">
    <property type="entry name" value="Class II aaRS and biotin synthetases"/>
    <property type="match status" value="1"/>
</dbReference>
<evidence type="ECO:0000256" key="7">
    <source>
        <dbReference type="ARBA" id="ARBA00047671"/>
    </source>
</evidence>
<name>A0AAJ5NSD4_9BACT</name>
<reference evidence="10 11" key="1">
    <citation type="submission" date="2019-01" db="EMBL/GenBank/DDBJ databases">
        <authorList>
            <consortium name="Pathogen Informatics"/>
        </authorList>
    </citation>
    <scope>NUCLEOTIDE SEQUENCE [LARGE SCALE GENOMIC DNA]</scope>
    <source>
        <strain evidence="10 11">NCTC10125</strain>
    </source>
</reference>
<dbReference type="PANTHER" id="PTHR43382">
    <property type="entry name" value="PROLYL-TRNA SYNTHETASE"/>
    <property type="match status" value="1"/>
</dbReference>
<dbReference type="InterPro" id="IPR002316">
    <property type="entry name" value="Pro-tRNA-ligase_IIa"/>
</dbReference>
<sequence>MKKPEKITSKTDDFAKWYVDVITQADLMSYAPIKGTIYFKPLGYQIWENITKVVNTYFIKQGVKNVYFPLLIPKDFIDKEKKHVKGFAPELLTITQVGEKKLSEKIYVRPTSELLFADYFRTEIAANNVLPIKLNQWSQVLRWEKTTNPFLRNTEFLWQEGHTIHTTKSEAVIFAKKIGKYYKNFLENYLAIPAVFGKKTKRERFAGAVSTYTVESMMQNCRALQSATSHFLGQNFAKNFDIKFKNEKNETEIPYQTSWGISTRLIGAIVMVHSDDNGLILPPKIAPTQVDILEFFAKKNQEVKIFAKKIAKILKRKNITYQIDDTDEQIGYKINNSEVHGSPVRIEIGPKEVKNQEVCLVRRDTREKIFFHISELETRCSQILKQIQTDLFEKAKNRLIENTVFANTFEELEEEIKNNKFVIAPFSEKIKSEVEIQEKTGATARCVLTKKSLFKLPTTGISIFSGKKTNKFVLFAKSY</sequence>
<evidence type="ECO:0000256" key="8">
    <source>
        <dbReference type="HAMAP-Rule" id="MF_01571"/>
    </source>
</evidence>
<dbReference type="InterPro" id="IPR017449">
    <property type="entry name" value="Pro-tRNA_synth_II"/>
</dbReference>
<dbReference type="PANTHER" id="PTHR43382:SF2">
    <property type="entry name" value="BIFUNCTIONAL GLUTAMATE_PROLINE--TRNA LIGASE"/>
    <property type="match status" value="1"/>
</dbReference>
<dbReference type="Gene3D" id="3.40.50.800">
    <property type="entry name" value="Anticodon-binding domain"/>
    <property type="match status" value="1"/>
</dbReference>
<dbReference type="GO" id="GO:0005737">
    <property type="term" value="C:cytoplasm"/>
    <property type="evidence" value="ECO:0007669"/>
    <property type="project" value="UniProtKB-SubCell"/>
</dbReference>
<dbReference type="GO" id="GO:0004827">
    <property type="term" value="F:proline-tRNA ligase activity"/>
    <property type="evidence" value="ECO:0007669"/>
    <property type="project" value="UniProtKB-UniRule"/>
</dbReference>
<comment type="domain">
    <text evidence="8">Consists of three domains: the N-terminal catalytic domain, the anticodon-binding domain and the C-terminal extension.</text>
</comment>
<keyword evidence="6 8" id="KW-0030">Aminoacyl-tRNA synthetase</keyword>
<organism evidence="10 11">
    <name type="scientific">Mesomycoplasma dispar</name>
    <dbReference type="NCBI Taxonomy" id="86660"/>
    <lineage>
        <taxon>Bacteria</taxon>
        <taxon>Bacillati</taxon>
        <taxon>Mycoplasmatota</taxon>
        <taxon>Mycoplasmoidales</taxon>
        <taxon>Metamycoplasmataceae</taxon>
        <taxon>Mesomycoplasma</taxon>
    </lineage>
</organism>
<comment type="function">
    <text evidence="8">Catalyzes the attachment of proline to tRNA(Pro) in a two-step reaction: proline is first activated by ATP to form Pro-AMP and then transferred to the acceptor end of tRNA(Pro).</text>
</comment>
<dbReference type="NCBIfam" id="TIGR00408">
    <property type="entry name" value="proS_fam_I"/>
    <property type="match status" value="1"/>
</dbReference>
<dbReference type="Pfam" id="PF03129">
    <property type="entry name" value="HGTP_anticodon"/>
    <property type="match status" value="1"/>
</dbReference>
<evidence type="ECO:0000256" key="1">
    <source>
        <dbReference type="ARBA" id="ARBA00022490"/>
    </source>
</evidence>
<dbReference type="GO" id="GO:0006433">
    <property type="term" value="P:prolyl-tRNA aminoacylation"/>
    <property type="evidence" value="ECO:0007669"/>
    <property type="project" value="UniProtKB-UniRule"/>
</dbReference>
<evidence type="ECO:0000256" key="2">
    <source>
        <dbReference type="ARBA" id="ARBA00022598"/>
    </source>
</evidence>
<evidence type="ECO:0000256" key="4">
    <source>
        <dbReference type="ARBA" id="ARBA00022840"/>
    </source>
</evidence>
<comment type="subunit">
    <text evidence="8">Homodimer.</text>
</comment>
<dbReference type="InterPro" id="IPR036621">
    <property type="entry name" value="Anticodon-bd_dom_sf"/>
</dbReference>
<dbReference type="InterPro" id="IPR002314">
    <property type="entry name" value="aa-tRNA-synt_IIb"/>
</dbReference>
<accession>A0AAJ5NSD4</accession>
<gene>
    <name evidence="8 10" type="primary">proS</name>
    <name evidence="10" type="ORF">NCTC10125_00400</name>
</gene>
<comment type="subcellular location">
    <subcellularLocation>
        <location evidence="8">Cytoplasm</location>
    </subcellularLocation>
</comment>
<dbReference type="EMBL" id="LR214971">
    <property type="protein sequence ID" value="VEU61804.1"/>
    <property type="molecule type" value="Genomic_DNA"/>
</dbReference>
<proteinExistence type="inferred from homology"/>
<evidence type="ECO:0000313" key="10">
    <source>
        <dbReference type="EMBL" id="VEU61804.1"/>
    </source>
</evidence>
<dbReference type="InterPro" id="IPR045864">
    <property type="entry name" value="aa-tRNA-synth_II/BPL/LPL"/>
</dbReference>
<dbReference type="SUPFAM" id="SSF64586">
    <property type="entry name" value="C-terminal domain of ProRS"/>
    <property type="match status" value="1"/>
</dbReference>
<dbReference type="GO" id="GO:0005524">
    <property type="term" value="F:ATP binding"/>
    <property type="evidence" value="ECO:0007669"/>
    <property type="project" value="UniProtKB-UniRule"/>
</dbReference>